<dbReference type="Proteomes" id="UP000600799">
    <property type="component" value="Unassembled WGS sequence"/>
</dbReference>
<keyword evidence="7 8" id="KW-0472">Membrane</keyword>
<feature type="transmembrane region" description="Helical" evidence="8">
    <location>
        <begin position="107"/>
        <end position="127"/>
    </location>
</feature>
<keyword evidence="11" id="KW-1185">Reference proteome</keyword>
<accession>A0ABS0HH03</accession>
<evidence type="ECO:0000313" key="10">
    <source>
        <dbReference type="EMBL" id="MBF9151531.1"/>
    </source>
</evidence>
<comment type="subcellular location">
    <subcellularLocation>
        <location evidence="2">Membrane</location>
        <topology evidence="2">Multi-pass membrane protein</topology>
    </subcellularLocation>
</comment>
<name>A0ABS0HH03_9SPHN</name>
<feature type="domain" description="Methylamine utilisation protein MauE" evidence="9">
    <location>
        <begin position="4"/>
        <end position="121"/>
    </location>
</feature>
<evidence type="ECO:0000256" key="1">
    <source>
        <dbReference type="ARBA" id="ARBA00003475"/>
    </source>
</evidence>
<evidence type="ECO:0000313" key="11">
    <source>
        <dbReference type="Proteomes" id="UP000600799"/>
    </source>
</evidence>
<comment type="caution">
    <text evidence="10">The sequence shown here is derived from an EMBL/GenBank/DDBJ whole genome shotgun (WGS) entry which is preliminary data.</text>
</comment>
<feature type="transmembrane region" description="Helical" evidence="8">
    <location>
        <begin position="38"/>
        <end position="63"/>
    </location>
</feature>
<organism evidence="10 11">
    <name type="scientific">Novosphingobium jiangmenense</name>
    <dbReference type="NCBI Taxonomy" id="2791981"/>
    <lineage>
        <taxon>Bacteria</taxon>
        <taxon>Pseudomonadati</taxon>
        <taxon>Pseudomonadota</taxon>
        <taxon>Alphaproteobacteria</taxon>
        <taxon>Sphingomonadales</taxon>
        <taxon>Sphingomonadaceae</taxon>
        <taxon>Novosphingobium</taxon>
    </lineage>
</organism>
<dbReference type="Pfam" id="PF07291">
    <property type="entry name" value="MauE"/>
    <property type="match status" value="1"/>
</dbReference>
<evidence type="ECO:0000256" key="4">
    <source>
        <dbReference type="ARBA" id="ARBA00019078"/>
    </source>
</evidence>
<dbReference type="EMBL" id="JADQDC010000006">
    <property type="protein sequence ID" value="MBF9151531.1"/>
    <property type="molecule type" value="Genomic_DNA"/>
</dbReference>
<keyword evidence="6 8" id="KW-1133">Transmembrane helix</keyword>
<comment type="function">
    <text evidence="1">May be specifically involved in the processing, transport, and/or maturation of the MADH beta-subunit.</text>
</comment>
<gene>
    <name evidence="10" type="ORF">I2488_10990</name>
</gene>
<feature type="transmembrane region" description="Helical" evidence="8">
    <location>
        <begin position="133"/>
        <end position="153"/>
    </location>
</feature>
<evidence type="ECO:0000256" key="2">
    <source>
        <dbReference type="ARBA" id="ARBA00004141"/>
    </source>
</evidence>
<reference evidence="10 11" key="1">
    <citation type="submission" date="2020-11" db="EMBL/GenBank/DDBJ databases">
        <title>The genome sequence of Novosphingobium sp. 1Y9A.</title>
        <authorList>
            <person name="Liu Y."/>
        </authorList>
    </citation>
    <scope>NUCLEOTIDE SEQUENCE [LARGE SCALE GENOMIC DNA]</scope>
    <source>
        <strain evidence="10 11">1Y9A</strain>
    </source>
</reference>
<dbReference type="RefSeq" id="WP_196275840.1">
    <property type="nucleotide sequence ID" value="NZ_JADQDC010000006.1"/>
</dbReference>
<proteinExistence type="predicted"/>
<dbReference type="InterPro" id="IPR009908">
    <property type="entry name" value="Methylamine_util_MauE"/>
</dbReference>
<evidence type="ECO:0000256" key="7">
    <source>
        <dbReference type="ARBA" id="ARBA00023136"/>
    </source>
</evidence>
<evidence type="ECO:0000256" key="6">
    <source>
        <dbReference type="ARBA" id="ARBA00022989"/>
    </source>
</evidence>
<protein>
    <recommendedName>
        <fullName evidence="4">Methylamine utilization protein MauE</fullName>
    </recommendedName>
</protein>
<evidence type="ECO:0000256" key="8">
    <source>
        <dbReference type="SAM" id="Phobius"/>
    </source>
</evidence>
<comment type="pathway">
    <text evidence="3">One-carbon metabolism; methylamine degradation.</text>
</comment>
<evidence type="ECO:0000256" key="5">
    <source>
        <dbReference type="ARBA" id="ARBA00022692"/>
    </source>
</evidence>
<keyword evidence="5 8" id="KW-0812">Transmembrane</keyword>
<sequence>MASIVLFLALLLVGSAVHKAMAHERLAVAASRLTGLRAQGMTSLILAGTLELVAAFCLVVPVLRPTGALLAMLVWGSYATALLLRRGQTLDCGCDLVAREKPVDWAVIARPAVLALVAAIVSTLPAAPLALDAPFAAAGLLALYLAASELLAIPHPRWRKH</sequence>
<evidence type="ECO:0000259" key="9">
    <source>
        <dbReference type="Pfam" id="PF07291"/>
    </source>
</evidence>
<evidence type="ECO:0000256" key="3">
    <source>
        <dbReference type="ARBA" id="ARBA00004856"/>
    </source>
</evidence>